<dbReference type="InterPro" id="IPR013766">
    <property type="entry name" value="Thioredoxin_domain"/>
</dbReference>
<reference evidence="7 8" key="1">
    <citation type="submission" date="2020-04" db="EMBL/GenBank/DDBJ databases">
        <title>Description of novel Gluconacetobacter.</title>
        <authorList>
            <person name="Sombolestani A."/>
        </authorList>
    </citation>
    <scope>NUCLEOTIDE SEQUENCE [LARGE SCALE GENOMIC DNA]</scope>
    <source>
        <strain evidence="7 8">LMG 21312</strain>
    </source>
</reference>
<dbReference type="EMBL" id="JABEQH010000011">
    <property type="protein sequence ID" value="MBB2176196.1"/>
    <property type="molecule type" value="Genomic_DNA"/>
</dbReference>
<dbReference type="RefSeq" id="WP_182943545.1">
    <property type="nucleotide sequence ID" value="NZ_JABEQH010000011.1"/>
</dbReference>
<dbReference type="GO" id="GO:0008379">
    <property type="term" value="F:thioredoxin peroxidase activity"/>
    <property type="evidence" value="ECO:0007669"/>
    <property type="project" value="TreeGrafter"/>
</dbReference>
<dbReference type="NCBIfam" id="NF009668">
    <property type="entry name" value="PRK13189.1"/>
    <property type="match status" value="1"/>
</dbReference>
<accession>A0A7W4J7V3</accession>
<comment type="caution">
    <text evidence="7">The sequence shown here is derived from an EMBL/GenBank/DDBJ whole genome shotgun (WGS) entry which is preliminary data.</text>
</comment>
<proteinExistence type="inferred from homology"/>
<dbReference type="InterPro" id="IPR050217">
    <property type="entry name" value="Peroxiredoxin"/>
</dbReference>
<dbReference type="Pfam" id="PF00578">
    <property type="entry name" value="AhpC-TSA"/>
    <property type="match status" value="1"/>
</dbReference>
<keyword evidence="7" id="KW-0575">Peroxidase</keyword>
<evidence type="ECO:0000256" key="5">
    <source>
        <dbReference type="PIRSR" id="PIRSR000239-1"/>
    </source>
</evidence>
<dbReference type="PANTHER" id="PTHR10681">
    <property type="entry name" value="THIOREDOXIN PEROXIDASE"/>
    <property type="match status" value="1"/>
</dbReference>
<dbReference type="InterPro" id="IPR024706">
    <property type="entry name" value="Peroxiredoxin_AhpC-typ"/>
</dbReference>
<dbReference type="GO" id="GO:0005829">
    <property type="term" value="C:cytosol"/>
    <property type="evidence" value="ECO:0007669"/>
    <property type="project" value="TreeGrafter"/>
</dbReference>
<evidence type="ECO:0000259" key="6">
    <source>
        <dbReference type="PROSITE" id="PS51352"/>
    </source>
</evidence>
<keyword evidence="2 7" id="KW-0560">Oxidoreductase</keyword>
<dbReference type="GO" id="GO:0042744">
    <property type="term" value="P:hydrogen peroxide catabolic process"/>
    <property type="evidence" value="ECO:0007669"/>
    <property type="project" value="TreeGrafter"/>
</dbReference>
<dbReference type="PIRSF" id="PIRSF000239">
    <property type="entry name" value="AHPC"/>
    <property type="match status" value="1"/>
</dbReference>
<gene>
    <name evidence="7" type="ORF">HLH21_09670</name>
</gene>
<evidence type="ECO:0000256" key="2">
    <source>
        <dbReference type="ARBA" id="ARBA00023002"/>
    </source>
</evidence>
<dbReference type="PROSITE" id="PS51352">
    <property type="entry name" value="THIOREDOXIN_2"/>
    <property type="match status" value="1"/>
</dbReference>
<comment type="similarity">
    <text evidence="1">Belongs to the peroxiredoxin family. AhpC/Prx1 subfamily.</text>
</comment>
<dbReference type="InterPro" id="IPR000866">
    <property type="entry name" value="AhpC/TSA"/>
</dbReference>
<dbReference type="Proteomes" id="UP000561066">
    <property type="component" value="Unassembled WGS sequence"/>
</dbReference>
<name>A0A7W4J7V3_9PROT</name>
<evidence type="ECO:0000256" key="4">
    <source>
        <dbReference type="ARBA" id="ARBA00037420"/>
    </source>
</evidence>
<dbReference type="InterPro" id="IPR036249">
    <property type="entry name" value="Thioredoxin-like_sf"/>
</dbReference>
<dbReference type="GO" id="GO:0033554">
    <property type="term" value="P:cellular response to stress"/>
    <property type="evidence" value="ECO:0007669"/>
    <property type="project" value="TreeGrafter"/>
</dbReference>
<keyword evidence="8" id="KW-1185">Reference proteome</keyword>
<evidence type="ECO:0000256" key="1">
    <source>
        <dbReference type="ARBA" id="ARBA00009796"/>
    </source>
</evidence>
<evidence type="ECO:0000313" key="8">
    <source>
        <dbReference type="Proteomes" id="UP000561066"/>
    </source>
</evidence>
<dbReference type="SUPFAM" id="SSF52833">
    <property type="entry name" value="Thioredoxin-like"/>
    <property type="match status" value="1"/>
</dbReference>
<comment type="function">
    <text evidence="4">Thiol-specific peroxidase that catalyzes the reduction of hydrogen peroxide and organic hydroperoxides to water and alcohols, respectively. Plays a role in cell protection against oxidative stress by detoxifying peroxides.</text>
</comment>
<feature type="domain" description="Thioredoxin" evidence="6">
    <location>
        <begin position="24"/>
        <end position="179"/>
    </location>
</feature>
<sequence length="225" mass="23842">MTDRTIFDADSAVDIPSAGAGRPLRIGDVAPDFCARTTQGEVRLSDYRGVWLVFFSHPADFTPVCTSEFVALAGAAERFAALGCALLGLSVDSLHAHLAWMEAIRARFGADIPFPVVEDPTMAVGRAYGMLDATAHDSATVRATYFIDPAGVVRATTCYPMSVGRSVDEMLRLVAALQRAARGDALTPEGWTPGADIVLPAARTDDEVAAAGPSWFCRLAPDPLA</sequence>
<dbReference type="GO" id="GO:0006979">
    <property type="term" value="P:response to oxidative stress"/>
    <property type="evidence" value="ECO:0007669"/>
    <property type="project" value="TreeGrafter"/>
</dbReference>
<protein>
    <recommendedName>
        <fullName evidence="3">Thioredoxin peroxidase</fullName>
    </recommendedName>
</protein>
<dbReference type="AlphaFoldDB" id="A0A7W4J7V3"/>
<organism evidence="7 8">
    <name type="scientific">Gluconacetobacter johannae</name>
    <dbReference type="NCBI Taxonomy" id="112140"/>
    <lineage>
        <taxon>Bacteria</taxon>
        <taxon>Pseudomonadati</taxon>
        <taxon>Pseudomonadota</taxon>
        <taxon>Alphaproteobacteria</taxon>
        <taxon>Acetobacterales</taxon>
        <taxon>Acetobacteraceae</taxon>
        <taxon>Gluconacetobacter</taxon>
    </lineage>
</organism>
<dbReference type="PANTHER" id="PTHR10681:SF128">
    <property type="entry name" value="THIOREDOXIN-DEPENDENT PEROXIDE REDUCTASE, MITOCHONDRIAL"/>
    <property type="match status" value="1"/>
</dbReference>
<dbReference type="GO" id="GO:0045454">
    <property type="term" value="P:cell redox homeostasis"/>
    <property type="evidence" value="ECO:0007669"/>
    <property type="project" value="TreeGrafter"/>
</dbReference>
<feature type="active site" description="Cysteine sulfenic acid (-SOH) intermediate; for peroxidase activity" evidence="5">
    <location>
        <position position="65"/>
    </location>
</feature>
<evidence type="ECO:0000313" key="7">
    <source>
        <dbReference type="EMBL" id="MBB2176196.1"/>
    </source>
</evidence>
<evidence type="ECO:0000256" key="3">
    <source>
        <dbReference type="ARBA" id="ARBA00032824"/>
    </source>
</evidence>
<dbReference type="Gene3D" id="3.40.30.10">
    <property type="entry name" value="Glutaredoxin"/>
    <property type="match status" value="1"/>
</dbReference>